<dbReference type="EMBL" id="JANSHE010000733">
    <property type="protein sequence ID" value="KAJ3007593.1"/>
    <property type="molecule type" value="Genomic_DNA"/>
</dbReference>
<dbReference type="Proteomes" id="UP001144978">
    <property type="component" value="Unassembled WGS sequence"/>
</dbReference>
<evidence type="ECO:0000313" key="1">
    <source>
        <dbReference type="EMBL" id="KAJ3007593.1"/>
    </source>
</evidence>
<accession>A0ACC1Q0K4</accession>
<comment type="caution">
    <text evidence="1">The sequence shown here is derived from an EMBL/GenBank/DDBJ whole genome shotgun (WGS) entry which is preliminary data.</text>
</comment>
<gene>
    <name evidence="1" type="ORF">NUW54_g3491</name>
</gene>
<reference evidence="1" key="1">
    <citation type="submission" date="2022-08" db="EMBL/GenBank/DDBJ databases">
        <title>Genome Sequence of Pycnoporus sanguineus.</title>
        <authorList>
            <person name="Buettner E."/>
        </authorList>
    </citation>
    <scope>NUCLEOTIDE SEQUENCE</scope>
    <source>
        <strain evidence="1">CG-C14</strain>
    </source>
</reference>
<organism evidence="1 2">
    <name type="scientific">Trametes sanguinea</name>
    <dbReference type="NCBI Taxonomy" id="158606"/>
    <lineage>
        <taxon>Eukaryota</taxon>
        <taxon>Fungi</taxon>
        <taxon>Dikarya</taxon>
        <taxon>Basidiomycota</taxon>
        <taxon>Agaricomycotina</taxon>
        <taxon>Agaricomycetes</taxon>
        <taxon>Polyporales</taxon>
        <taxon>Polyporaceae</taxon>
        <taxon>Trametes</taxon>
    </lineage>
</organism>
<proteinExistence type="predicted"/>
<protein>
    <submittedName>
        <fullName evidence="1">Uncharacterized protein</fullName>
    </submittedName>
</protein>
<evidence type="ECO:0000313" key="2">
    <source>
        <dbReference type="Proteomes" id="UP001144978"/>
    </source>
</evidence>
<sequence length="130" mass="13404">MATFNLSSMPSSSDDISGTRIDLGASTYSESSAASSKSSDGGAVALPSVKRNLTAPESVTRLSRANGFSSMLEQITAPESAALVNDPSAFEDEDGDEPYDDCYCGWRPKGGSTTNSSGKPKDVVKPGAAK</sequence>
<name>A0ACC1Q0K4_9APHY</name>
<keyword evidence="2" id="KW-1185">Reference proteome</keyword>